<dbReference type="InterPro" id="IPR005119">
    <property type="entry name" value="LysR_subst-bd"/>
</dbReference>
<reference evidence="6 7" key="1">
    <citation type="submission" date="2017-05" db="EMBL/GenBank/DDBJ databases">
        <title>Genome Analysis of Maritalea myrionectae HL2708#5.</title>
        <authorList>
            <consortium name="Cotde Inc.-PKNU"/>
            <person name="Jang D."/>
            <person name="Oh H.-M."/>
        </authorList>
    </citation>
    <scope>NUCLEOTIDE SEQUENCE [LARGE SCALE GENOMIC DNA]</scope>
    <source>
        <strain evidence="6 7">HL2708#5</strain>
    </source>
</reference>
<evidence type="ECO:0000313" key="7">
    <source>
        <dbReference type="Proteomes" id="UP000258927"/>
    </source>
</evidence>
<proteinExistence type="inferred from homology"/>
<feature type="domain" description="HTH lysR-type" evidence="5">
    <location>
        <begin position="1"/>
        <end position="58"/>
    </location>
</feature>
<keyword evidence="3" id="KW-0238">DNA-binding</keyword>
<dbReference type="PROSITE" id="PS50931">
    <property type="entry name" value="HTH_LYSR"/>
    <property type="match status" value="1"/>
</dbReference>
<dbReference type="InterPro" id="IPR036390">
    <property type="entry name" value="WH_DNA-bd_sf"/>
</dbReference>
<dbReference type="Pfam" id="PF00126">
    <property type="entry name" value="HTH_1"/>
    <property type="match status" value="1"/>
</dbReference>
<dbReference type="Pfam" id="PF03466">
    <property type="entry name" value="LysR_substrate"/>
    <property type="match status" value="1"/>
</dbReference>
<dbReference type="RefSeq" id="WP_117394753.1">
    <property type="nucleotide sequence ID" value="NZ_CP021330.1"/>
</dbReference>
<dbReference type="GO" id="GO:0003677">
    <property type="term" value="F:DNA binding"/>
    <property type="evidence" value="ECO:0007669"/>
    <property type="project" value="UniProtKB-KW"/>
</dbReference>
<comment type="similarity">
    <text evidence="1">Belongs to the LysR transcriptional regulatory family.</text>
</comment>
<dbReference type="CDD" id="cd08422">
    <property type="entry name" value="PBP2_CrgA_like"/>
    <property type="match status" value="1"/>
</dbReference>
<dbReference type="GO" id="GO:0003700">
    <property type="term" value="F:DNA-binding transcription factor activity"/>
    <property type="evidence" value="ECO:0007669"/>
    <property type="project" value="InterPro"/>
</dbReference>
<evidence type="ECO:0000259" key="5">
    <source>
        <dbReference type="PROSITE" id="PS50931"/>
    </source>
</evidence>
<accession>A0A2R4MAM3</accession>
<organism evidence="6 7">
    <name type="scientific">Maritalea myrionectae</name>
    <dbReference type="NCBI Taxonomy" id="454601"/>
    <lineage>
        <taxon>Bacteria</taxon>
        <taxon>Pseudomonadati</taxon>
        <taxon>Pseudomonadota</taxon>
        <taxon>Alphaproteobacteria</taxon>
        <taxon>Hyphomicrobiales</taxon>
        <taxon>Devosiaceae</taxon>
        <taxon>Maritalea</taxon>
    </lineage>
</organism>
<name>A0A2R4MAM3_9HYPH</name>
<dbReference type="PANTHER" id="PTHR30537">
    <property type="entry name" value="HTH-TYPE TRANSCRIPTIONAL REGULATOR"/>
    <property type="match status" value="1"/>
</dbReference>
<keyword evidence="4" id="KW-0804">Transcription</keyword>
<dbReference type="Gene3D" id="1.10.10.10">
    <property type="entry name" value="Winged helix-like DNA-binding domain superfamily/Winged helix DNA-binding domain"/>
    <property type="match status" value="1"/>
</dbReference>
<dbReference type="PANTHER" id="PTHR30537:SF5">
    <property type="entry name" value="HTH-TYPE TRANSCRIPTIONAL ACTIVATOR TTDR-RELATED"/>
    <property type="match status" value="1"/>
</dbReference>
<dbReference type="SUPFAM" id="SSF53850">
    <property type="entry name" value="Periplasmic binding protein-like II"/>
    <property type="match status" value="1"/>
</dbReference>
<dbReference type="Proteomes" id="UP000258927">
    <property type="component" value="Chromosome"/>
</dbReference>
<evidence type="ECO:0000256" key="4">
    <source>
        <dbReference type="ARBA" id="ARBA00023163"/>
    </source>
</evidence>
<evidence type="ECO:0000313" key="6">
    <source>
        <dbReference type="EMBL" id="AVX02916.1"/>
    </source>
</evidence>
<dbReference type="EMBL" id="CP021330">
    <property type="protein sequence ID" value="AVX02916.1"/>
    <property type="molecule type" value="Genomic_DNA"/>
</dbReference>
<gene>
    <name evidence="6" type="ORF">MXMO3_00369</name>
</gene>
<dbReference type="InterPro" id="IPR000847">
    <property type="entry name" value="LysR_HTH_N"/>
</dbReference>
<sequence length="297" mass="33317">MQIEDLDIALDVARSKSFAQTARDHNMDPSNVTRAVARLEDRLGFQLFQRSTRRVNLTDKGQQYLDQIAPLLAGLKDAERAAQAQILEPEGQVRLTCSAAFGQEVLLPLLQKFRAQFPRIDLKIHMTDDNMPLLERQIDMALRFAPTPRGNMHATKLLSPIYHCVGSPAWRDKINTPQDLVAADCLLLDLPPALTPWHFQKATTNQKCTIDAKGTLSLSAPLAVLKAACAGHGPTLLPNWLTKSALETGDLVNLLPDWRGQMHEAQTHLWLLHHPHRHMPFTIRLVRDFLIDHIGGQ</sequence>
<dbReference type="KEGG" id="mmyr:MXMO3_00369"/>
<dbReference type="InterPro" id="IPR058163">
    <property type="entry name" value="LysR-type_TF_proteobact-type"/>
</dbReference>
<evidence type="ECO:0000256" key="3">
    <source>
        <dbReference type="ARBA" id="ARBA00023125"/>
    </source>
</evidence>
<evidence type="ECO:0000256" key="2">
    <source>
        <dbReference type="ARBA" id="ARBA00023015"/>
    </source>
</evidence>
<dbReference type="STRING" id="1122213.GCA_000423365_03081"/>
<dbReference type="InterPro" id="IPR036388">
    <property type="entry name" value="WH-like_DNA-bd_sf"/>
</dbReference>
<dbReference type="FunFam" id="1.10.10.10:FF:000001">
    <property type="entry name" value="LysR family transcriptional regulator"/>
    <property type="match status" value="1"/>
</dbReference>
<evidence type="ECO:0000256" key="1">
    <source>
        <dbReference type="ARBA" id="ARBA00009437"/>
    </source>
</evidence>
<keyword evidence="2" id="KW-0805">Transcription regulation</keyword>
<protein>
    <submittedName>
        <fullName evidence="6">Putative HTH-type transcriptional regulator YwbI</fullName>
    </submittedName>
</protein>
<dbReference type="Gene3D" id="3.40.190.290">
    <property type="match status" value="1"/>
</dbReference>
<dbReference type="AlphaFoldDB" id="A0A2R4MAM3"/>
<keyword evidence="7" id="KW-1185">Reference proteome</keyword>
<dbReference type="SUPFAM" id="SSF46785">
    <property type="entry name" value="Winged helix' DNA-binding domain"/>
    <property type="match status" value="1"/>
</dbReference>